<name>A0A914DRA5_9BILA</name>
<dbReference type="WBParaSite" id="ACRNAN_scaffold3714.g7989.t1">
    <property type="protein sequence ID" value="ACRNAN_scaffold3714.g7989.t1"/>
    <property type="gene ID" value="ACRNAN_scaffold3714.g7989"/>
</dbReference>
<proteinExistence type="predicted"/>
<sequence>MKLFRAFDVLEHAEVINPLAETPVKMLKKGENYFDFVTIEEVQEFYDYLKTIFDANFHVQDNILHHNLRHCDCIQWLYNEFDHIRQIAPRRILKAFDEHNTFCAAIWCFCIEAGIITRPECRYIKEKVGGVSSWWWHHVFPHVGEGYRRNRKKTKPHHRNFEPRDVTPAKMKWDRFYANLVARFPKFFTRIDNKNAIHKAIFDRADPGPVFNCLKCDRKFPRRYGISCEPILENRDGPFRGGAVHESCRACMRDLVSNNEINAVGHKLNADRYIILITCVHELCSRLIDPEKIQFFLPPNLRRKLRNSLIQALVDVSIAWNHCQYDPDLDTNVTVRYDSSTSFILSSSVSTQSETDACVNQDSD</sequence>
<accession>A0A914DRA5</accession>
<protein>
    <submittedName>
        <fullName evidence="2">Uncharacterized protein</fullName>
    </submittedName>
</protein>
<dbReference type="AlphaFoldDB" id="A0A914DRA5"/>
<organism evidence="1 2">
    <name type="scientific">Acrobeloides nanus</name>
    <dbReference type="NCBI Taxonomy" id="290746"/>
    <lineage>
        <taxon>Eukaryota</taxon>
        <taxon>Metazoa</taxon>
        <taxon>Ecdysozoa</taxon>
        <taxon>Nematoda</taxon>
        <taxon>Chromadorea</taxon>
        <taxon>Rhabditida</taxon>
        <taxon>Tylenchina</taxon>
        <taxon>Cephalobomorpha</taxon>
        <taxon>Cephaloboidea</taxon>
        <taxon>Cephalobidae</taxon>
        <taxon>Acrobeloides</taxon>
    </lineage>
</organism>
<reference evidence="2" key="1">
    <citation type="submission" date="2022-11" db="UniProtKB">
        <authorList>
            <consortium name="WormBaseParasite"/>
        </authorList>
    </citation>
    <scope>IDENTIFICATION</scope>
</reference>
<dbReference type="Proteomes" id="UP000887540">
    <property type="component" value="Unplaced"/>
</dbReference>
<evidence type="ECO:0000313" key="2">
    <source>
        <dbReference type="WBParaSite" id="ACRNAN_scaffold3714.g7989.t1"/>
    </source>
</evidence>
<evidence type="ECO:0000313" key="1">
    <source>
        <dbReference type="Proteomes" id="UP000887540"/>
    </source>
</evidence>
<keyword evidence="1" id="KW-1185">Reference proteome</keyword>